<feature type="transmembrane region" description="Helical" evidence="5">
    <location>
        <begin position="27"/>
        <end position="52"/>
    </location>
</feature>
<keyword evidence="4 5" id="KW-0472">Membrane</keyword>
<dbReference type="PANTHER" id="PTHR43826">
    <property type="entry name" value="GLUCOSE-6-PHOSPHATE EXCHANGER SLC37A4"/>
    <property type="match status" value="1"/>
</dbReference>
<evidence type="ECO:0000256" key="3">
    <source>
        <dbReference type="ARBA" id="ARBA00022989"/>
    </source>
</evidence>
<name>A0A376TY03_ECOLX</name>
<dbReference type="Gene3D" id="1.20.1250.20">
    <property type="entry name" value="MFS general substrate transporter like domains"/>
    <property type="match status" value="1"/>
</dbReference>
<proteinExistence type="predicted"/>
<keyword evidence="3 5" id="KW-1133">Transmembrane helix</keyword>
<dbReference type="GO" id="GO:0005886">
    <property type="term" value="C:plasma membrane"/>
    <property type="evidence" value="ECO:0007669"/>
    <property type="project" value="TreeGrafter"/>
</dbReference>
<accession>A0A376TY03</accession>
<dbReference type="GO" id="GO:0035435">
    <property type="term" value="P:phosphate ion transmembrane transport"/>
    <property type="evidence" value="ECO:0007669"/>
    <property type="project" value="TreeGrafter"/>
</dbReference>
<dbReference type="AlphaFoldDB" id="A0A376TY03"/>
<evidence type="ECO:0000313" key="7">
    <source>
        <dbReference type="Proteomes" id="UP000254079"/>
    </source>
</evidence>
<gene>
    <name evidence="6" type="primary">uhpT_1</name>
    <name evidence="6" type="ORF">NCTC8622_01109</name>
</gene>
<evidence type="ECO:0000313" key="6">
    <source>
        <dbReference type="EMBL" id="STI82154.1"/>
    </source>
</evidence>
<keyword evidence="2 5" id="KW-0812">Transmembrane</keyword>
<feature type="transmembrane region" description="Helical" evidence="5">
    <location>
        <begin position="64"/>
        <end position="83"/>
    </location>
</feature>
<dbReference type="InterPro" id="IPR036259">
    <property type="entry name" value="MFS_trans_sf"/>
</dbReference>
<feature type="transmembrane region" description="Helical" evidence="5">
    <location>
        <begin position="95"/>
        <end position="118"/>
    </location>
</feature>
<sequence length="135" mass="14082">MACIALALIIATLGVYQHASNEYIYLASLFALGFLVFGPQLLIGVAAVGFVPKKAIGAADGIKGTFAYLIGDSFAKLGLGMIADGTPVFGLTGWAGTFAALDIAAIGCICLMAIVAVMEERKIRREKKIQQLTVA</sequence>
<dbReference type="GO" id="GO:0061513">
    <property type="term" value="F:glucose 6-phosphate:phosphate antiporter activity"/>
    <property type="evidence" value="ECO:0007669"/>
    <property type="project" value="TreeGrafter"/>
</dbReference>
<organism evidence="6 7">
    <name type="scientific">Escherichia coli</name>
    <dbReference type="NCBI Taxonomy" id="562"/>
    <lineage>
        <taxon>Bacteria</taxon>
        <taxon>Pseudomonadati</taxon>
        <taxon>Pseudomonadota</taxon>
        <taxon>Gammaproteobacteria</taxon>
        <taxon>Enterobacterales</taxon>
        <taxon>Enterobacteriaceae</taxon>
        <taxon>Escherichia</taxon>
    </lineage>
</organism>
<dbReference type="Proteomes" id="UP000254079">
    <property type="component" value="Unassembled WGS sequence"/>
</dbReference>
<dbReference type="InterPro" id="IPR051337">
    <property type="entry name" value="OPA_Antiporter"/>
</dbReference>
<protein>
    <submittedName>
        <fullName evidence="6">Hexosephosphate transport protein</fullName>
    </submittedName>
</protein>
<dbReference type="GO" id="GO:0012505">
    <property type="term" value="C:endomembrane system"/>
    <property type="evidence" value="ECO:0007669"/>
    <property type="project" value="UniProtKB-SubCell"/>
</dbReference>
<reference evidence="6 7" key="1">
    <citation type="submission" date="2018-06" db="EMBL/GenBank/DDBJ databases">
        <authorList>
            <consortium name="Pathogen Informatics"/>
            <person name="Doyle S."/>
        </authorList>
    </citation>
    <scope>NUCLEOTIDE SEQUENCE [LARGE SCALE GENOMIC DNA]</scope>
    <source>
        <strain evidence="6 7">NCTC8622</strain>
    </source>
</reference>
<evidence type="ECO:0000256" key="1">
    <source>
        <dbReference type="ARBA" id="ARBA00004127"/>
    </source>
</evidence>
<evidence type="ECO:0000256" key="2">
    <source>
        <dbReference type="ARBA" id="ARBA00022692"/>
    </source>
</evidence>
<dbReference type="SUPFAM" id="SSF103473">
    <property type="entry name" value="MFS general substrate transporter"/>
    <property type="match status" value="1"/>
</dbReference>
<comment type="subcellular location">
    <subcellularLocation>
        <location evidence="1">Endomembrane system</location>
        <topology evidence="1">Multi-pass membrane protein</topology>
    </subcellularLocation>
</comment>
<dbReference type="EMBL" id="UGCP01000002">
    <property type="protein sequence ID" value="STI82154.1"/>
    <property type="molecule type" value="Genomic_DNA"/>
</dbReference>
<evidence type="ECO:0000256" key="4">
    <source>
        <dbReference type="ARBA" id="ARBA00023136"/>
    </source>
</evidence>
<dbReference type="PANTHER" id="PTHR43826:SF2">
    <property type="entry name" value="HEXOSE-6-PHOSPHATE:PHOSPHATE ANTIPORTER"/>
    <property type="match status" value="1"/>
</dbReference>
<evidence type="ECO:0000256" key="5">
    <source>
        <dbReference type="SAM" id="Phobius"/>
    </source>
</evidence>